<keyword evidence="4" id="KW-0597">Phosphoprotein</keyword>
<gene>
    <name evidence="9" type="ORF">BAMA_00645</name>
</gene>
<dbReference type="Gene3D" id="3.30.559.10">
    <property type="entry name" value="Chloramphenicol acetyltransferase-like domain"/>
    <property type="match status" value="1"/>
</dbReference>
<evidence type="ECO:0000313" key="10">
    <source>
        <dbReference type="Proteomes" id="UP000027822"/>
    </source>
</evidence>
<sequence>MGQLKIENEVYMLPASYGQNRMWFFEQMFPNSVTYGIPFILKIKGGINKKILEQALQMIIDRHEVLRTTFEEREGELFQKVFVECPHLRLEEKNLDEIKKIQTLQSYLKAFAKESFDLQEGPLIKFELICVEAQYHYLLVNVHHIIFDAWSINIFEKELLEFYSYLNGGVMFDLDELPLQYADYAAWQKESLGEGDIEKKLDFWGNYLRDASSILNLPSDRIRPQKPSYEGENYKFKLPEHLVISAQEFCRANNITYYTFFLTIFNILLYRYSGQKDIVIGTPITNRKDKQIQDLIGFFVNTLPVRTMIQSKESFKVALRDTLESFLQAHENGDVPFERIVQEVSPERDTSYHPIFQVLFTLHEKNEVSKSDVLFIEHEKINTGTSKFDLVLYVSCAEDEINGEIEYSTDLFDHVSIEHFFQNYIACMQALLASPNKPIAQVSMLSEKEQCEFIVRKEEEFDNSRFISQLFEEQVFKYANKIAIKGVQGSFSYKDLNERSNQVANELQKKGIEPGSIVGVCLKRSPEQIATLIGILKSGCAYLPIDTASPKERIKLIVEDSSTKFIITDGADLKGISGVSLLQSDSIFCNGSKENVKWTLNKPPEKQLAYVIYTSGSTGKPKGIGVSHASFVNHIQGMLKTFPISSDERVLQNITYSFDASVTEIFATLIGGGTLILTHPDHQFDIDYLADLMIKESVTRAQLFHSLINKLIHVDEFREKNKLRHVFTGGEALSGQLVQLFYEKLGKDIVLVNLYGPTEATVASTYWISEPKYNQSTAPIGRALPGYHLLILNEELQPVPKGGVGELFIGGKGLALGYLNNNELNKSAFLSLNINGESNLYYRTGDLVKQLSNGDLLFLSRKDSQVKIRGFRIELDEIKHRLLEQPEIENAVVVVEKIKGDKKIFSFITRMEGTHVTANEVKERLKNTLPHYMIPQVISWVEKIPITLNGKVNKKILPFDKNDLVNTEKIFAGNLFEKQLVGIWEEVLNLQSVGVNEDFFDLGGHSIKAIEIIGLIRKRLGIHLPISCLFEYRTIRGISEYKEKMKKLEQEDFIISLKKVDSEEPPLFLIHPGGGGALCYVPLVRYIDKNISVFGIQSQGYETNKEPLTTIAAMAKLYAEKILKIQPKGPYRLAGWSMGGTLAVEVARILESKRKCVSFVGLIDAHPFDCSMKKVSRQDPLAVWAYSLGIKEKDFNKENETEKYQIVLKAAQEKGTIPRNAELEDVKRIIKVMATNNMASDQYEFGEPIHSDLFLLNCEELDPSSFHQLVNIESWKNRTKGEVYTSTIKGHHNNLMQLPQVEYIGELISKFLEGR</sequence>
<dbReference type="Pfam" id="PF00975">
    <property type="entry name" value="Thioesterase"/>
    <property type="match status" value="1"/>
</dbReference>
<dbReference type="eggNOG" id="COG1020">
    <property type="taxonomic scope" value="Bacteria"/>
</dbReference>
<dbReference type="InterPro" id="IPR006162">
    <property type="entry name" value="Ppantetheine_attach_site"/>
</dbReference>
<dbReference type="Gene3D" id="3.30.559.30">
    <property type="entry name" value="Nonribosomal peptide synthetase, condensation domain"/>
    <property type="match status" value="1"/>
</dbReference>
<dbReference type="InterPro" id="IPR042099">
    <property type="entry name" value="ANL_N_sf"/>
</dbReference>
<dbReference type="InterPro" id="IPR020806">
    <property type="entry name" value="PKS_PP-bd"/>
</dbReference>
<dbReference type="GO" id="GO:0031177">
    <property type="term" value="F:phosphopantetheine binding"/>
    <property type="evidence" value="ECO:0007669"/>
    <property type="project" value="InterPro"/>
</dbReference>
<evidence type="ECO:0000256" key="3">
    <source>
        <dbReference type="ARBA" id="ARBA00022450"/>
    </source>
</evidence>
<dbReference type="SUPFAM" id="SSF53474">
    <property type="entry name" value="alpha/beta-Hydrolases"/>
    <property type="match status" value="1"/>
</dbReference>
<dbReference type="InterPro" id="IPR001242">
    <property type="entry name" value="Condensation_dom"/>
</dbReference>
<dbReference type="PANTHER" id="PTHR45527">
    <property type="entry name" value="NONRIBOSOMAL PEPTIDE SYNTHETASE"/>
    <property type="match status" value="1"/>
</dbReference>
<dbReference type="InterPro" id="IPR029058">
    <property type="entry name" value="AB_hydrolase_fold"/>
</dbReference>
<comment type="caution">
    <text evidence="9">The sequence shown here is derived from an EMBL/GenBank/DDBJ whole genome shotgun (WGS) entry which is preliminary data.</text>
</comment>
<comment type="cofactor">
    <cofactor evidence="1">
        <name>pantetheine 4'-phosphate</name>
        <dbReference type="ChEBI" id="CHEBI:47942"/>
    </cofactor>
</comment>
<protein>
    <recommendedName>
        <fullName evidence="8">Carrier domain-containing protein</fullName>
    </recommendedName>
</protein>
<dbReference type="Proteomes" id="UP000027822">
    <property type="component" value="Unassembled WGS sequence"/>
</dbReference>
<evidence type="ECO:0000256" key="1">
    <source>
        <dbReference type="ARBA" id="ARBA00001957"/>
    </source>
</evidence>
<dbReference type="Pfam" id="PF13193">
    <property type="entry name" value="AMP-binding_C"/>
    <property type="match status" value="1"/>
</dbReference>
<dbReference type="GO" id="GO:0005829">
    <property type="term" value="C:cytosol"/>
    <property type="evidence" value="ECO:0007669"/>
    <property type="project" value="TreeGrafter"/>
</dbReference>
<evidence type="ECO:0000259" key="8">
    <source>
        <dbReference type="PROSITE" id="PS50075"/>
    </source>
</evidence>
<dbReference type="Pfam" id="PF00501">
    <property type="entry name" value="AMP-binding"/>
    <property type="match status" value="1"/>
</dbReference>
<dbReference type="Gene3D" id="3.40.50.12780">
    <property type="entry name" value="N-terminal domain of ligase-like"/>
    <property type="match status" value="1"/>
</dbReference>
<dbReference type="InterPro" id="IPR020845">
    <property type="entry name" value="AMP-binding_CS"/>
</dbReference>
<dbReference type="PANTHER" id="PTHR45527:SF1">
    <property type="entry name" value="FATTY ACID SYNTHASE"/>
    <property type="match status" value="1"/>
</dbReference>
<dbReference type="InterPro" id="IPR023213">
    <property type="entry name" value="CAT-like_dom_sf"/>
</dbReference>
<dbReference type="CDD" id="cd19531">
    <property type="entry name" value="LCL_NRPS-like"/>
    <property type="match status" value="1"/>
</dbReference>
<evidence type="ECO:0000256" key="5">
    <source>
        <dbReference type="ARBA" id="ARBA00022741"/>
    </source>
</evidence>
<dbReference type="SUPFAM" id="SSF47336">
    <property type="entry name" value="ACP-like"/>
    <property type="match status" value="1"/>
</dbReference>
<dbReference type="GO" id="GO:0005524">
    <property type="term" value="F:ATP binding"/>
    <property type="evidence" value="ECO:0007669"/>
    <property type="project" value="UniProtKB-KW"/>
</dbReference>
<organism evidence="9 10">
    <name type="scientific">Bacillus manliponensis</name>
    <dbReference type="NCBI Taxonomy" id="574376"/>
    <lineage>
        <taxon>Bacteria</taxon>
        <taxon>Bacillati</taxon>
        <taxon>Bacillota</taxon>
        <taxon>Bacilli</taxon>
        <taxon>Bacillales</taxon>
        <taxon>Bacillaceae</taxon>
        <taxon>Bacillus</taxon>
        <taxon>Bacillus cereus group</taxon>
    </lineage>
</organism>
<keyword evidence="6" id="KW-0067">ATP-binding</keyword>
<dbReference type="STRING" id="574376.BAMA_00645"/>
<feature type="domain" description="Carrier" evidence="8">
    <location>
        <begin position="971"/>
        <end position="1046"/>
    </location>
</feature>
<dbReference type="CDD" id="cd05930">
    <property type="entry name" value="A_NRPS"/>
    <property type="match status" value="1"/>
</dbReference>
<dbReference type="GO" id="GO:0009239">
    <property type="term" value="P:enterobactin biosynthetic process"/>
    <property type="evidence" value="ECO:0007669"/>
    <property type="project" value="TreeGrafter"/>
</dbReference>
<dbReference type="Pfam" id="PF00668">
    <property type="entry name" value="Condensation"/>
    <property type="match status" value="1"/>
</dbReference>
<dbReference type="PROSITE" id="PS00455">
    <property type="entry name" value="AMP_BINDING"/>
    <property type="match status" value="1"/>
</dbReference>
<keyword evidence="5" id="KW-0547">Nucleotide-binding</keyword>
<reference evidence="9 10" key="1">
    <citation type="submission" date="2014-06" db="EMBL/GenBank/DDBJ databases">
        <title>Draft genome sequence of Bacillus manliponensis JCM 15802 (MCCC 1A00708).</title>
        <authorList>
            <person name="Lai Q."/>
            <person name="Liu Y."/>
            <person name="Shao Z."/>
        </authorList>
    </citation>
    <scope>NUCLEOTIDE SEQUENCE [LARGE SCALE GENOMIC DNA]</scope>
    <source>
        <strain evidence="9 10">JCM 15802</strain>
    </source>
</reference>
<dbReference type="FunFam" id="3.40.50.980:FF:000001">
    <property type="entry name" value="Non-ribosomal peptide synthetase"/>
    <property type="match status" value="1"/>
</dbReference>
<name>A0A073K4C1_9BACI</name>
<evidence type="ECO:0000313" key="9">
    <source>
        <dbReference type="EMBL" id="KEK21312.1"/>
    </source>
</evidence>
<keyword evidence="10" id="KW-1185">Reference proteome</keyword>
<dbReference type="Gene3D" id="1.10.1200.10">
    <property type="entry name" value="ACP-like"/>
    <property type="match status" value="1"/>
</dbReference>
<dbReference type="SUPFAM" id="SSF52777">
    <property type="entry name" value="CoA-dependent acyltransferases"/>
    <property type="match status" value="2"/>
</dbReference>
<dbReference type="InterPro" id="IPR001031">
    <property type="entry name" value="Thioesterase"/>
</dbReference>
<dbReference type="InterPro" id="IPR009081">
    <property type="entry name" value="PP-bd_ACP"/>
</dbReference>
<dbReference type="GO" id="GO:0009366">
    <property type="term" value="C:enterobactin synthetase complex"/>
    <property type="evidence" value="ECO:0007669"/>
    <property type="project" value="TreeGrafter"/>
</dbReference>
<proteinExistence type="inferred from homology"/>
<dbReference type="GO" id="GO:0043041">
    <property type="term" value="P:amino acid activation for nonribosomal peptide biosynthetic process"/>
    <property type="evidence" value="ECO:0007669"/>
    <property type="project" value="TreeGrafter"/>
</dbReference>
<dbReference type="Pfam" id="PF00550">
    <property type="entry name" value="PP-binding"/>
    <property type="match status" value="1"/>
</dbReference>
<comment type="similarity">
    <text evidence="2">Belongs to the ATP-dependent AMP-binding enzyme family.</text>
</comment>
<evidence type="ECO:0000256" key="7">
    <source>
        <dbReference type="ARBA" id="ARBA00023194"/>
    </source>
</evidence>
<evidence type="ECO:0000256" key="6">
    <source>
        <dbReference type="ARBA" id="ARBA00022840"/>
    </source>
</evidence>
<dbReference type="InterPro" id="IPR025110">
    <property type="entry name" value="AMP-bd_C"/>
</dbReference>
<evidence type="ECO:0000256" key="2">
    <source>
        <dbReference type="ARBA" id="ARBA00006432"/>
    </source>
</evidence>
<dbReference type="NCBIfam" id="TIGR01733">
    <property type="entry name" value="AA-adenyl-dom"/>
    <property type="match status" value="1"/>
</dbReference>
<dbReference type="PROSITE" id="PS00012">
    <property type="entry name" value="PHOSPHOPANTETHEINE"/>
    <property type="match status" value="1"/>
</dbReference>
<accession>A0A073K4C1</accession>
<keyword evidence="3" id="KW-0596">Phosphopantetheine</keyword>
<dbReference type="GO" id="GO:0047527">
    <property type="term" value="F:2,3-dihydroxybenzoate-serine ligase activity"/>
    <property type="evidence" value="ECO:0007669"/>
    <property type="project" value="TreeGrafter"/>
</dbReference>
<dbReference type="EMBL" id="JOTN01000001">
    <property type="protein sequence ID" value="KEK21312.1"/>
    <property type="molecule type" value="Genomic_DNA"/>
</dbReference>
<dbReference type="InterPro" id="IPR036736">
    <property type="entry name" value="ACP-like_sf"/>
</dbReference>
<keyword evidence="7" id="KW-0045">Antibiotic biosynthesis</keyword>
<dbReference type="PROSITE" id="PS50075">
    <property type="entry name" value="CARRIER"/>
    <property type="match status" value="1"/>
</dbReference>
<evidence type="ECO:0000256" key="4">
    <source>
        <dbReference type="ARBA" id="ARBA00022553"/>
    </source>
</evidence>
<dbReference type="GO" id="GO:0008610">
    <property type="term" value="P:lipid biosynthetic process"/>
    <property type="evidence" value="ECO:0007669"/>
    <property type="project" value="UniProtKB-ARBA"/>
</dbReference>
<dbReference type="OrthoDB" id="9765680at2"/>
<dbReference type="Gene3D" id="3.30.300.30">
    <property type="match status" value="1"/>
</dbReference>
<dbReference type="InterPro" id="IPR000873">
    <property type="entry name" value="AMP-dep_synth/lig_dom"/>
</dbReference>
<dbReference type="InterPro" id="IPR045851">
    <property type="entry name" value="AMP-bd_C_sf"/>
</dbReference>
<dbReference type="RefSeq" id="WP_034635027.1">
    <property type="nucleotide sequence ID" value="NZ_CBCSJC010000002.1"/>
</dbReference>
<dbReference type="InterPro" id="IPR010071">
    <property type="entry name" value="AA_adenyl_dom"/>
</dbReference>
<dbReference type="Gene3D" id="3.40.50.1820">
    <property type="entry name" value="alpha/beta hydrolase"/>
    <property type="match status" value="1"/>
</dbReference>
<dbReference type="SUPFAM" id="SSF56801">
    <property type="entry name" value="Acetyl-CoA synthetase-like"/>
    <property type="match status" value="1"/>
</dbReference>
<dbReference type="SMART" id="SM00823">
    <property type="entry name" value="PKS_PP"/>
    <property type="match status" value="1"/>
</dbReference>